<dbReference type="RefSeq" id="WP_064430204.1">
    <property type="nucleotide sequence ID" value="NZ_AP019774.1"/>
</dbReference>
<protein>
    <recommendedName>
        <fullName evidence="2">L-glutamate gamma-semialdehyde dehydrogenase</fullName>
        <ecNumber evidence="2">1.2.1.88</ecNumber>
    </recommendedName>
</protein>
<reference evidence="11 12" key="1">
    <citation type="submission" date="2019-06" db="EMBL/GenBank/DDBJ databases">
        <title>Complete genome sequence of Helicobacter suis SNTW101c.</title>
        <authorList>
            <person name="Rimbara E."/>
            <person name="Suzuki M."/>
            <person name="Matsui H."/>
            <person name="Nakamura M."/>
            <person name="Mori S."/>
            <person name="Shibayama K."/>
        </authorList>
    </citation>
    <scope>NUCLEOTIDE SEQUENCE [LARGE SCALE GENOMIC DNA]</scope>
    <source>
        <strain evidence="11 12">SNTW101c</strain>
    </source>
</reference>
<dbReference type="GO" id="GO:0003842">
    <property type="term" value="F:L-glutamate gamma-semialdehyde dehydrogenase activity"/>
    <property type="evidence" value="ECO:0007669"/>
    <property type="project" value="UniProtKB-EC"/>
</dbReference>
<dbReference type="InterPro" id="IPR050485">
    <property type="entry name" value="Proline_metab_enzyme"/>
</dbReference>
<dbReference type="FunFam" id="3.40.309.10:FF:000005">
    <property type="entry name" value="1-pyrroline-5-carboxylate dehydrogenase 1"/>
    <property type="match status" value="1"/>
</dbReference>
<comment type="pathway">
    <text evidence="1">Amino-acid degradation; L-proline degradation into L-glutamate; L-glutamate from L-proline: step 2/2.</text>
</comment>
<keyword evidence="4" id="KW-0520">NAD</keyword>
<dbReference type="Pfam" id="PF00171">
    <property type="entry name" value="Aldedh"/>
    <property type="match status" value="1"/>
</dbReference>
<dbReference type="Proteomes" id="UP000317935">
    <property type="component" value="Chromosome"/>
</dbReference>
<dbReference type="InterPro" id="IPR025703">
    <property type="entry name" value="Bifunct_PutA"/>
</dbReference>
<dbReference type="EC" id="1.2.1.88" evidence="2"/>
<feature type="active site" evidence="6 7">
    <location>
        <position position="743"/>
    </location>
</feature>
<accession>A0A6J4D0R8</accession>
<evidence type="ECO:0000259" key="10">
    <source>
        <dbReference type="Pfam" id="PF01619"/>
    </source>
</evidence>
<dbReference type="InterPro" id="IPR016162">
    <property type="entry name" value="Ald_DH_N"/>
</dbReference>
<dbReference type="PROSITE" id="PS00070">
    <property type="entry name" value="ALDEHYDE_DEHYDR_CYS"/>
    <property type="match status" value="1"/>
</dbReference>
<dbReference type="PROSITE" id="PS00687">
    <property type="entry name" value="ALDEHYDE_DEHYDR_GLU"/>
    <property type="match status" value="1"/>
</dbReference>
<evidence type="ECO:0000256" key="4">
    <source>
        <dbReference type="ARBA" id="ARBA00023027"/>
    </source>
</evidence>
<dbReference type="InterPro" id="IPR029041">
    <property type="entry name" value="FAD-linked_oxidoreductase-like"/>
</dbReference>
<dbReference type="InterPro" id="IPR016161">
    <property type="entry name" value="Ald_DH/histidinol_DH"/>
</dbReference>
<dbReference type="SUPFAM" id="SSF51730">
    <property type="entry name" value="FAD-linked oxidoreductase"/>
    <property type="match status" value="1"/>
</dbReference>
<dbReference type="AlphaFoldDB" id="A0A6J4D0R8"/>
<dbReference type="GO" id="GO:0004657">
    <property type="term" value="F:proline dehydrogenase activity"/>
    <property type="evidence" value="ECO:0007669"/>
    <property type="project" value="InterPro"/>
</dbReference>
<dbReference type="InterPro" id="IPR016160">
    <property type="entry name" value="Ald_DH_CS_CYS"/>
</dbReference>
<gene>
    <name evidence="11" type="primary">putA</name>
    <name evidence="11" type="ORF">SNTW_10250</name>
</gene>
<evidence type="ECO:0000256" key="6">
    <source>
        <dbReference type="PIRSR" id="PIRSR000197-1"/>
    </source>
</evidence>
<evidence type="ECO:0000256" key="5">
    <source>
        <dbReference type="ARBA" id="ARBA00048142"/>
    </source>
</evidence>
<dbReference type="OrthoDB" id="9762913at2"/>
<dbReference type="GO" id="GO:0009898">
    <property type="term" value="C:cytoplasmic side of plasma membrane"/>
    <property type="evidence" value="ECO:0007669"/>
    <property type="project" value="TreeGrafter"/>
</dbReference>
<dbReference type="Gene3D" id="3.40.605.10">
    <property type="entry name" value="Aldehyde Dehydrogenase, Chain A, domain 1"/>
    <property type="match status" value="1"/>
</dbReference>
<evidence type="ECO:0000256" key="1">
    <source>
        <dbReference type="ARBA" id="ARBA00004786"/>
    </source>
</evidence>
<dbReference type="PANTHER" id="PTHR42862">
    <property type="entry name" value="DELTA-1-PYRROLINE-5-CARBOXYLATE DEHYDROGENASE 1, ISOFORM A-RELATED"/>
    <property type="match status" value="1"/>
</dbReference>
<name>A0A6J4D0R8_9HELI</name>
<dbReference type="InterPro" id="IPR015590">
    <property type="entry name" value="Aldehyde_DH_dom"/>
</dbReference>
<feature type="domain" description="Proline dehydrogenase" evidence="10">
    <location>
        <begin position="132"/>
        <end position="427"/>
    </location>
</feature>
<sequence>MPAQPLEEIIRSTCTLARTLQQRISQKLSHTERSFHDKMQKLLSNPSNKIMLIELLDRSFRCQNNRARFDLIEHTLKEHGIADFFSGFEKFLLVAFLSVGKIAPSISVPFFIKKLRKDTETLVLDEEGASLRQKIESRREAHITLNINLIGEEVLGEIEASYRMHKYQEAIKTSFIEYISIKITTIFSQINILDFERSKQEVVKRLDILYSLALEQKEKHGRDKFINLDMEEYKDLELTVAAFMESIAKFPISAGIVLQAYIPDSYEYLKKLLAFSKERVLSQLPPIKIRFVKGANMENEEVVAAMKGWELPTFKSKQDTDSNYNKMLDLILEDENYKYIHIGIASHNLFEIAYAYTRIHTLNDPIAQEHFTFEMLEGMSLQASYELKEMHKLILYAPVCDAKHFNNAIAYLVRRLDENTAADNFMKAYFNLTVDSPAWKDQESRFLKSLGGMATIQNIPYRTQDRNSAQSGHSTYPDNPFRNESDTDFILKPNRQWAQKIVDKTRNAPIIELSPVIGRSYNAQDLKTLIIQDKIAYKKIATVALANEAVIKEALESVEQSSFSEKSFSEIHALLSQTAQYFRERRGDLIGLSALEVGKTFVESDAEVSEAIDFLEYYPHSLQQLLKQHPEVRFQPKGVGVVVAPWNFPIGISVGTIAAPLAAGNRVIYKPSSLSAVVGYRLCECFWDAGIPRDALLYLPCKGEDVSKNLLKSPLISFAVLTGSEDTAKRMLEASPTLALSAETGGKNATIVTKFADRDQAIRNVIHSAFSNSGQKCSATSLLILEEEVYNDTDFKKTLVDAAKSMSVGDPLELYHKVGTLADLPSLKVKKALDHIEDHEEWAIKPVILNDNPYLMPPCIKYGTRLGDYTHTTELFIPYLSVMKAKDLKEAVEIANATGYGLTGALESLDEREWEYYVNHIEVGNIYINKPTTGAIVLRQPFGGIKKSAVGLGRKVGIYNYVTQFVRIEEIPDLITQSATTPFLQALESFNAQNNHSFKEAVQLARNYAYYEQEEFSQKRDFVQIRGEENWFSYTKVSSIGYRVCPTDSPLELFSVLMAAAVCGIPLTISTASQTENPHFEKLLACLECLKHHFSPTICYESLEDFSAKLESFGRIRYFSESLDPLYEAASALAIVLATAKPLRCGRFELLNYHLEKSVSISYHRYGNLGARGLKMQKSAHAD</sequence>
<dbReference type="Gene3D" id="3.20.20.220">
    <property type="match status" value="1"/>
</dbReference>
<feature type="active site" evidence="6">
    <location>
        <position position="777"/>
    </location>
</feature>
<evidence type="ECO:0000313" key="11">
    <source>
        <dbReference type="EMBL" id="BCD70380.1"/>
    </source>
</evidence>
<feature type="domain" description="Aldehyde dehydrogenase" evidence="9">
    <location>
        <begin position="531"/>
        <end position="967"/>
    </location>
</feature>
<evidence type="ECO:0000256" key="7">
    <source>
        <dbReference type="PROSITE-ProRule" id="PRU10007"/>
    </source>
</evidence>
<dbReference type="UniPathway" id="UPA00261">
    <property type="reaction ID" value="UER00373"/>
</dbReference>
<dbReference type="EMBL" id="AP019774">
    <property type="protein sequence ID" value="BCD70380.1"/>
    <property type="molecule type" value="Genomic_DNA"/>
</dbReference>
<evidence type="ECO:0000256" key="3">
    <source>
        <dbReference type="ARBA" id="ARBA00023002"/>
    </source>
</evidence>
<organism evidence="11 12">
    <name type="scientific">Helicobacter suis</name>
    <dbReference type="NCBI Taxonomy" id="104628"/>
    <lineage>
        <taxon>Bacteria</taxon>
        <taxon>Pseudomonadati</taxon>
        <taxon>Campylobacterota</taxon>
        <taxon>Epsilonproteobacteria</taxon>
        <taxon>Campylobacterales</taxon>
        <taxon>Helicobacteraceae</taxon>
        <taxon>Helicobacter</taxon>
    </lineage>
</organism>
<dbReference type="GO" id="GO:0010133">
    <property type="term" value="P:L-proline catabolic process to L-glutamate"/>
    <property type="evidence" value="ECO:0007669"/>
    <property type="project" value="UniProtKB-UniPathway"/>
</dbReference>
<evidence type="ECO:0000256" key="2">
    <source>
        <dbReference type="ARBA" id="ARBA00012884"/>
    </source>
</evidence>
<dbReference type="InterPro" id="IPR002872">
    <property type="entry name" value="Proline_DH_dom"/>
</dbReference>
<keyword evidence="3 8" id="KW-0560">Oxidoreductase</keyword>
<dbReference type="PIRSF" id="PIRSF000197">
    <property type="entry name" value="Bifunct_PutA"/>
    <property type="match status" value="1"/>
</dbReference>
<evidence type="ECO:0000313" key="12">
    <source>
        <dbReference type="Proteomes" id="UP000317935"/>
    </source>
</evidence>
<proteinExistence type="inferred from homology"/>
<comment type="similarity">
    <text evidence="8">Belongs to the aldehyde dehydrogenase family.</text>
</comment>
<dbReference type="Pfam" id="PF01619">
    <property type="entry name" value="Pro_dh"/>
    <property type="match status" value="1"/>
</dbReference>
<dbReference type="Gene3D" id="3.40.309.10">
    <property type="entry name" value="Aldehyde Dehydrogenase, Chain A, domain 2"/>
    <property type="match status" value="1"/>
</dbReference>
<dbReference type="InterPro" id="IPR016163">
    <property type="entry name" value="Ald_DH_C"/>
</dbReference>
<dbReference type="InterPro" id="IPR029510">
    <property type="entry name" value="Ald_DH_CS_GLU"/>
</dbReference>
<evidence type="ECO:0000259" key="9">
    <source>
        <dbReference type="Pfam" id="PF00171"/>
    </source>
</evidence>
<comment type="catalytic activity">
    <reaction evidence="5">
        <text>L-glutamate 5-semialdehyde + NAD(+) + H2O = L-glutamate + NADH + 2 H(+)</text>
        <dbReference type="Rhea" id="RHEA:30235"/>
        <dbReference type="ChEBI" id="CHEBI:15377"/>
        <dbReference type="ChEBI" id="CHEBI:15378"/>
        <dbReference type="ChEBI" id="CHEBI:29985"/>
        <dbReference type="ChEBI" id="CHEBI:57540"/>
        <dbReference type="ChEBI" id="CHEBI:57945"/>
        <dbReference type="ChEBI" id="CHEBI:58066"/>
        <dbReference type="EC" id="1.2.1.88"/>
    </reaction>
</comment>
<dbReference type="PANTHER" id="PTHR42862:SF1">
    <property type="entry name" value="DELTA-1-PYRROLINE-5-CARBOXYLATE DEHYDROGENASE 2, ISOFORM A-RELATED"/>
    <property type="match status" value="1"/>
</dbReference>
<dbReference type="SUPFAM" id="SSF53720">
    <property type="entry name" value="ALDH-like"/>
    <property type="match status" value="1"/>
</dbReference>
<dbReference type="GO" id="GO:0003700">
    <property type="term" value="F:DNA-binding transcription factor activity"/>
    <property type="evidence" value="ECO:0007669"/>
    <property type="project" value="InterPro"/>
</dbReference>
<evidence type="ECO:0000256" key="8">
    <source>
        <dbReference type="RuleBase" id="RU003345"/>
    </source>
</evidence>